<gene>
    <name evidence="1" type="ORF">BJ999_002325</name>
</gene>
<evidence type="ECO:0000313" key="1">
    <source>
        <dbReference type="EMBL" id="NYE12029.1"/>
    </source>
</evidence>
<dbReference type="RefSeq" id="WP_179833317.1">
    <property type="nucleotide sequence ID" value="NZ_BMRD01000001.1"/>
</dbReference>
<keyword evidence="2" id="KW-1185">Reference proteome</keyword>
<dbReference type="EMBL" id="JACCBT010000001">
    <property type="protein sequence ID" value="NYE12029.1"/>
    <property type="molecule type" value="Genomic_DNA"/>
</dbReference>
<reference evidence="1 2" key="1">
    <citation type="submission" date="2020-07" db="EMBL/GenBank/DDBJ databases">
        <title>Sequencing the genomes of 1000 actinobacteria strains.</title>
        <authorList>
            <person name="Klenk H.-P."/>
        </authorList>
    </citation>
    <scope>NUCLEOTIDE SEQUENCE [LARGE SCALE GENOMIC DNA]</scope>
    <source>
        <strain evidence="1 2">DSM 43461</strain>
    </source>
</reference>
<dbReference type="SUPFAM" id="SSF51445">
    <property type="entry name" value="(Trans)glycosidases"/>
    <property type="match status" value="1"/>
</dbReference>
<proteinExistence type="predicted"/>
<protein>
    <recommendedName>
        <fullName evidence="3">Abortive infection protein</fullName>
    </recommendedName>
</protein>
<dbReference type="AlphaFoldDB" id="A0A7Y9G8U5"/>
<evidence type="ECO:0008006" key="3">
    <source>
        <dbReference type="Google" id="ProtNLM"/>
    </source>
</evidence>
<dbReference type="InterPro" id="IPR006311">
    <property type="entry name" value="TAT_signal"/>
</dbReference>
<sequence length="377" mass="41580">MSQSKNAAQAKPTARISRRTVLAGTAAAAVSGAAVIAYDAMTGTAQAAPARGRPLPQHGVNYDTEREVWKPAYVRREIRAIRRDLHCNAIILLGSDLGRLMLAARCAAREGMFVWFEARRFDRDARTTLAFLTAVARAAEGLRRTHPGVGISVGCELTIFMDGLVPGEDWRERAANLGTPAGEGYNERLNAFLARALRTVRPLFGGRLTYTSGVWEEVAWRGFDVVGVDLYRDETNEATYVQDVRALHRFGKPVVITEFGCCTYRGADRRGGDGFDIVDWSQDPPVIPPGYVRDEGTQARYISDLLDVYEAEGVYGAFVYDFIETDGAYSPDPARDLDMAGFSLVKVLPPETGLGYERTGHFEPKLAFRTLARRYAP</sequence>
<dbReference type="InterPro" id="IPR017853">
    <property type="entry name" value="GH"/>
</dbReference>
<comment type="caution">
    <text evidence="1">The sequence shown here is derived from an EMBL/GenBank/DDBJ whole genome shotgun (WGS) entry which is preliminary data.</text>
</comment>
<dbReference type="Gene3D" id="3.20.20.80">
    <property type="entry name" value="Glycosidases"/>
    <property type="match status" value="1"/>
</dbReference>
<name>A0A7Y9G8U5_9ACTN</name>
<dbReference type="PROSITE" id="PS51318">
    <property type="entry name" value="TAT"/>
    <property type="match status" value="1"/>
</dbReference>
<dbReference type="Proteomes" id="UP000591272">
    <property type="component" value="Unassembled WGS sequence"/>
</dbReference>
<accession>A0A7Y9G8U5</accession>
<organism evidence="1 2">
    <name type="scientific">Actinomadura citrea</name>
    <dbReference type="NCBI Taxonomy" id="46158"/>
    <lineage>
        <taxon>Bacteria</taxon>
        <taxon>Bacillati</taxon>
        <taxon>Actinomycetota</taxon>
        <taxon>Actinomycetes</taxon>
        <taxon>Streptosporangiales</taxon>
        <taxon>Thermomonosporaceae</taxon>
        <taxon>Actinomadura</taxon>
    </lineage>
</organism>
<evidence type="ECO:0000313" key="2">
    <source>
        <dbReference type="Proteomes" id="UP000591272"/>
    </source>
</evidence>